<dbReference type="Gene3D" id="1.10.630.10">
    <property type="entry name" value="Cytochrome P450"/>
    <property type="match status" value="1"/>
</dbReference>
<comment type="similarity">
    <text evidence="4">Belongs to the cytochrome P450 family.</text>
</comment>
<dbReference type="InterPro" id="IPR008072">
    <property type="entry name" value="Cyt_P450_E_CYP3A"/>
</dbReference>
<evidence type="ECO:0000256" key="1">
    <source>
        <dbReference type="ARBA" id="ARBA00001971"/>
    </source>
</evidence>
<dbReference type="SUPFAM" id="SSF48264">
    <property type="entry name" value="Cytochrome P450"/>
    <property type="match status" value="1"/>
</dbReference>
<dbReference type="Proteomes" id="UP000728032">
    <property type="component" value="Unassembled WGS sequence"/>
</dbReference>
<gene>
    <name evidence="13" type="ORF">ONB1V03_LOCUS6579</name>
</gene>
<dbReference type="OrthoDB" id="2789670at2759"/>
<dbReference type="InterPro" id="IPR001128">
    <property type="entry name" value="Cyt_P450"/>
</dbReference>
<keyword evidence="8" id="KW-0492">Microsome</keyword>
<evidence type="ECO:0000256" key="11">
    <source>
        <dbReference type="ARBA" id="ARBA00023033"/>
    </source>
</evidence>
<keyword evidence="9" id="KW-0560">Oxidoreductase</keyword>
<dbReference type="PRINTS" id="PR01689">
    <property type="entry name" value="EP450IICYP3A"/>
</dbReference>
<evidence type="ECO:0000256" key="12">
    <source>
        <dbReference type="ARBA" id="ARBA00023136"/>
    </source>
</evidence>
<evidence type="ECO:0000256" key="5">
    <source>
        <dbReference type="ARBA" id="ARBA00022617"/>
    </source>
</evidence>
<evidence type="ECO:0000313" key="14">
    <source>
        <dbReference type="Proteomes" id="UP000728032"/>
    </source>
</evidence>
<evidence type="ECO:0000256" key="4">
    <source>
        <dbReference type="ARBA" id="ARBA00010617"/>
    </source>
</evidence>
<protein>
    <recommendedName>
        <fullName evidence="15">Cytochrome P450</fullName>
    </recommendedName>
</protein>
<keyword evidence="6" id="KW-0479">Metal-binding</keyword>
<feature type="non-terminal residue" evidence="13">
    <location>
        <position position="283"/>
    </location>
</feature>
<dbReference type="AlphaFoldDB" id="A0A7R9LU97"/>
<dbReference type="InterPro" id="IPR002402">
    <property type="entry name" value="Cyt_P450_E_grp-II"/>
</dbReference>
<keyword evidence="7" id="KW-0256">Endoplasmic reticulum</keyword>
<keyword evidence="10" id="KW-0408">Iron</keyword>
<sequence length="283" mass="32037">MKVTDFYTKNWQKYGRIFGAYDLFGKRLIVNEPELLRDILVKDFHIFPDHLHFNLGNTNLAKALFFLSGNDEDWKRIRTITSPSFTSGKLRAMMGSIGGIADQFVTNLDEYAANGKTADMRKYMGAFAMDVISACAYGINVESINNANHPIVVNAKKILSVDTSFSFMLSILCPSIARFFKLEPFNVSAINFFNNLTEQIVAERKSAMSTDSNKRSDFIQLMIDNEKNDKNFDFDYNSDEDINRHELQESTDNTMKSSQTLTSDELTAQGILFFIAGYDTTSA</sequence>
<keyword evidence="12" id="KW-0472">Membrane</keyword>
<reference evidence="13" key="1">
    <citation type="submission" date="2020-11" db="EMBL/GenBank/DDBJ databases">
        <authorList>
            <person name="Tran Van P."/>
        </authorList>
    </citation>
    <scope>NUCLEOTIDE SEQUENCE</scope>
</reference>
<dbReference type="GO" id="GO:0008395">
    <property type="term" value="F:steroid hydroxylase activity"/>
    <property type="evidence" value="ECO:0007669"/>
    <property type="project" value="TreeGrafter"/>
</dbReference>
<evidence type="ECO:0000256" key="10">
    <source>
        <dbReference type="ARBA" id="ARBA00023004"/>
    </source>
</evidence>
<accession>A0A7R9LU97</accession>
<evidence type="ECO:0000256" key="9">
    <source>
        <dbReference type="ARBA" id="ARBA00023002"/>
    </source>
</evidence>
<organism evidence="13">
    <name type="scientific">Oppiella nova</name>
    <dbReference type="NCBI Taxonomy" id="334625"/>
    <lineage>
        <taxon>Eukaryota</taxon>
        <taxon>Metazoa</taxon>
        <taxon>Ecdysozoa</taxon>
        <taxon>Arthropoda</taxon>
        <taxon>Chelicerata</taxon>
        <taxon>Arachnida</taxon>
        <taxon>Acari</taxon>
        <taxon>Acariformes</taxon>
        <taxon>Sarcoptiformes</taxon>
        <taxon>Oribatida</taxon>
        <taxon>Brachypylina</taxon>
        <taxon>Oppioidea</taxon>
        <taxon>Oppiidae</taxon>
        <taxon>Oppiella</taxon>
    </lineage>
</organism>
<keyword evidence="11" id="KW-0503">Monooxygenase</keyword>
<dbReference type="InterPro" id="IPR050705">
    <property type="entry name" value="Cytochrome_P450_3A"/>
</dbReference>
<dbReference type="EMBL" id="OC917819">
    <property type="protein sequence ID" value="CAD7648076.1"/>
    <property type="molecule type" value="Genomic_DNA"/>
</dbReference>
<dbReference type="GO" id="GO:0005506">
    <property type="term" value="F:iron ion binding"/>
    <property type="evidence" value="ECO:0007669"/>
    <property type="project" value="InterPro"/>
</dbReference>
<dbReference type="GO" id="GO:0020037">
    <property type="term" value="F:heme binding"/>
    <property type="evidence" value="ECO:0007669"/>
    <property type="project" value="InterPro"/>
</dbReference>
<dbReference type="GO" id="GO:0005789">
    <property type="term" value="C:endoplasmic reticulum membrane"/>
    <property type="evidence" value="ECO:0007669"/>
    <property type="project" value="UniProtKB-SubCell"/>
</dbReference>
<dbReference type="GO" id="GO:0016712">
    <property type="term" value="F:oxidoreductase activity, acting on paired donors, with incorporation or reduction of molecular oxygen, reduced flavin or flavoprotein as one donor, and incorporation of one atom of oxygen"/>
    <property type="evidence" value="ECO:0007669"/>
    <property type="project" value="InterPro"/>
</dbReference>
<comment type="cofactor">
    <cofactor evidence="1">
        <name>heme</name>
        <dbReference type="ChEBI" id="CHEBI:30413"/>
    </cofactor>
</comment>
<dbReference type="PANTHER" id="PTHR24302:SF15">
    <property type="entry name" value="FATTY-ACID PEROXYGENASE"/>
    <property type="match status" value="1"/>
</dbReference>
<evidence type="ECO:0000313" key="13">
    <source>
        <dbReference type="EMBL" id="CAD7648076.1"/>
    </source>
</evidence>
<evidence type="ECO:0008006" key="15">
    <source>
        <dbReference type="Google" id="ProtNLM"/>
    </source>
</evidence>
<evidence type="ECO:0000256" key="8">
    <source>
        <dbReference type="ARBA" id="ARBA00022848"/>
    </source>
</evidence>
<comment type="subcellular location">
    <subcellularLocation>
        <location evidence="3">Endoplasmic reticulum membrane</location>
    </subcellularLocation>
    <subcellularLocation>
        <location evidence="2">Microsome membrane</location>
    </subcellularLocation>
</comment>
<dbReference type="InterPro" id="IPR036396">
    <property type="entry name" value="Cyt_P450_sf"/>
</dbReference>
<keyword evidence="14" id="KW-1185">Reference proteome</keyword>
<keyword evidence="5" id="KW-0349">Heme</keyword>
<name>A0A7R9LU97_9ACAR</name>
<dbReference type="PANTHER" id="PTHR24302">
    <property type="entry name" value="CYTOCHROME P450 FAMILY 3"/>
    <property type="match status" value="1"/>
</dbReference>
<evidence type="ECO:0000256" key="2">
    <source>
        <dbReference type="ARBA" id="ARBA00004524"/>
    </source>
</evidence>
<evidence type="ECO:0000256" key="3">
    <source>
        <dbReference type="ARBA" id="ARBA00004586"/>
    </source>
</evidence>
<dbReference type="Pfam" id="PF00067">
    <property type="entry name" value="p450"/>
    <property type="match status" value="1"/>
</dbReference>
<evidence type="ECO:0000256" key="7">
    <source>
        <dbReference type="ARBA" id="ARBA00022824"/>
    </source>
</evidence>
<evidence type="ECO:0000256" key="6">
    <source>
        <dbReference type="ARBA" id="ARBA00022723"/>
    </source>
</evidence>
<dbReference type="PRINTS" id="PR00464">
    <property type="entry name" value="EP450II"/>
</dbReference>
<dbReference type="EMBL" id="CAJPVJ010002994">
    <property type="protein sequence ID" value="CAG2167067.1"/>
    <property type="molecule type" value="Genomic_DNA"/>
</dbReference>
<proteinExistence type="inferred from homology"/>